<comment type="caution">
    <text evidence="1">The sequence shown here is derived from an EMBL/GenBank/DDBJ whole genome shotgun (WGS) entry which is preliminary data.</text>
</comment>
<dbReference type="SUPFAM" id="SSF51445">
    <property type="entry name" value="(Trans)glycosidases"/>
    <property type="match status" value="1"/>
</dbReference>
<dbReference type="InterPro" id="IPR013785">
    <property type="entry name" value="Aldolase_TIM"/>
</dbReference>
<evidence type="ECO:0000313" key="1">
    <source>
        <dbReference type="EMBL" id="MEQ4481047.1"/>
    </source>
</evidence>
<dbReference type="RefSeq" id="WP_232182576.1">
    <property type="nucleotide sequence ID" value="NZ_JAIOAP010000001.1"/>
</dbReference>
<dbReference type="Gene3D" id="3.20.20.70">
    <property type="entry name" value="Aldolase class I"/>
    <property type="match status" value="1"/>
</dbReference>
<dbReference type="SUPFAM" id="SSF53850">
    <property type="entry name" value="Periplasmic binding protein-like II"/>
    <property type="match status" value="1"/>
</dbReference>
<dbReference type="Proteomes" id="UP001493487">
    <property type="component" value="Unassembled WGS sequence"/>
</dbReference>
<accession>A0ABV1KLX2</accession>
<sequence length="432" mass="48938">MKAHHRAPAIAKRLTPAGLKGDFEIQYFVGGYGDAWWKSVIAQFKEKNPDLNIKESAGPKINVQMKPRWLQGDPPDVIYIDGAGSNARQQIVDDQLLDLTDWIKEAANVDGEKIVDQMIGQPDMFDGKVYTLPLCSNSGSDNGGPWIGNYRFPDMHKLAGEMEQIGVRPGIWFRPLLAHYNIPDSWKRYTQNGHFLDPSVSDVLAYISETIKQMTAWGYQLIKHDFSTFDLLGQWGFQMGSNVTTLPYTFADRSRTTAEIIGQFYQTIADASGDSLIIGCNTIGHLAAGRFEIQRTGDDTSGRDWERTRRMGINTLAFRMPQHGTFFSHDADCVGLTNDVPWELNRQWMDLLSASGTPLFVSASPTDTSKEQQKHIRLAFERASKSSPVAEPLDWLDTTSPSRWRIRDQEVEYDWTDYSLTAHSPSEKFWWK</sequence>
<dbReference type="EMBL" id="JASKHM010000001">
    <property type="protein sequence ID" value="MEQ4481047.1"/>
    <property type="molecule type" value="Genomic_DNA"/>
</dbReference>
<dbReference type="InterPro" id="IPR017853">
    <property type="entry name" value="GH"/>
</dbReference>
<reference evidence="1 2" key="1">
    <citation type="journal article" date="2023" name="Genome Announc.">
        <title>Pan-Genome Analyses of the Genus Cohnella and Proposal of the Novel Species Cohnella silvisoli sp. nov., Isolated from Forest Soil.</title>
        <authorList>
            <person name="Wang C."/>
            <person name="Mao L."/>
            <person name="Bao G."/>
            <person name="Zhu H."/>
        </authorList>
    </citation>
    <scope>NUCLEOTIDE SEQUENCE [LARGE SCALE GENOMIC DNA]</scope>
    <source>
        <strain evidence="1 2">NL03-T5-1</strain>
    </source>
</reference>
<proteinExistence type="predicted"/>
<name>A0ABV1KLX2_9BACL</name>
<gene>
    <name evidence="1" type="ORF">QJS35_01420</name>
</gene>
<evidence type="ECO:0000313" key="2">
    <source>
        <dbReference type="Proteomes" id="UP001493487"/>
    </source>
</evidence>
<organism evidence="1 2">
    <name type="scientific">Cohnella silvisoli</name>
    <dbReference type="NCBI Taxonomy" id="2873699"/>
    <lineage>
        <taxon>Bacteria</taxon>
        <taxon>Bacillati</taxon>
        <taxon>Bacillota</taxon>
        <taxon>Bacilli</taxon>
        <taxon>Bacillales</taxon>
        <taxon>Paenibacillaceae</taxon>
        <taxon>Cohnella</taxon>
    </lineage>
</organism>
<keyword evidence="2" id="KW-1185">Reference proteome</keyword>
<dbReference type="Gene3D" id="3.40.190.10">
    <property type="entry name" value="Periplasmic binding protein-like II"/>
    <property type="match status" value="1"/>
</dbReference>
<protein>
    <submittedName>
        <fullName evidence="1">Uncharacterized protein</fullName>
    </submittedName>
</protein>